<reference evidence="13" key="1">
    <citation type="submission" date="2022-11" db="UniProtKB">
        <authorList>
            <consortium name="WormBaseParasite"/>
        </authorList>
    </citation>
    <scope>IDENTIFICATION</scope>
</reference>
<accession>A0A914YS97</accession>
<sequence>MCCEVLSHPADVIVTQLYESPTTTFKSVANSLDFKGLWVGTGARMVLIGVITGIQLFLIDTVRSSFNLEKGKPLERKICQY</sequence>
<dbReference type="PANTHER" id="PTHR45671">
    <property type="entry name" value="SOLUTE CARRIER FAMILY 25 (MITOCHONDRIAL CARRIER PHOSPHATE CARRIER), MEMBER 3, LIKE-RELATED-RELATED"/>
    <property type="match status" value="1"/>
</dbReference>
<evidence type="ECO:0000256" key="10">
    <source>
        <dbReference type="PROSITE-ProRule" id="PRU00282"/>
    </source>
</evidence>
<evidence type="ECO:0000256" key="5">
    <source>
        <dbReference type="ARBA" id="ARBA00022737"/>
    </source>
</evidence>
<comment type="subcellular location">
    <subcellularLocation>
        <location evidence="1">Mitochondrion inner membrane</location>
        <topology evidence="1">Multi-pass membrane protein</topology>
    </subcellularLocation>
</comment>
<keyword evidence="3" id="KW-0813">Transport</keyword>
<dbReference type="GO" id="GO:0005315">
    <property type="term" value="F:phosphate transmembrane transporter activity"/>
    <property type="evidence" value="ECO:0007669"/>
    <property type="project" value="InterPro"/>
</dbReference>
<evidence type="ECO:0000256" key="9">
    <source>
        <dbReference type="ARBA" id="ARBA00023136"/>
    </source>
</evidence>
<dbReference type="Gene3D" id="1.50.40.10">
    <property type="entry name" value="Mitochondrial carrier domain"/>
    <property type="match status" value="1"/>
</dbReference>
<dbReference type="InterPro" id="IPR023395">
    <property type="entry name" value="MCP_dom_sf"/>
</dbReference>
<proteinExistence type="inferred from homology"/>
<dbReference type="WBParaSite" id="PSU_v2.g20270.t1">
    <property type="protein sequence ID" value="PSU_v2.g20270.t1"/>
    <property type="gene ID" value="PSU_v2.g20270"/>
</dbReference>
<dbReference type="SUPFAM" id="SSF103506">
    <property type="entry name" value="Mitochondrial carrier"/>
    <property type="match status" value="1"/>
</dbReference>
<dbReference type="InterPro" id="IPR044677">
    <property type="entry name" value="SLC25A3/Pic2/Mir1-like"/>
</dbReference>
<protein>
    <submittedName>
        <fullName evidence="13">Uncharacterized protein</fullName>
    </submittedName>
</protein>
<keyword evidence="6" id="KW-0999">Mitochondrion inner membrane</keyword>
<dbReference type="PANTHER" id="PTHR45671:SF10">
    <property type="entry name" value="SOLUTE CARRIER FAMILY 25 MEMBER 3"/>
    <property type="match status" value="1"/>
</dbReference>
<feature type="repeat" description="Solcar" evidence="10">
    <location>
        <begin position="1"/>
        <end position="65"/>
    </location>
</feature>
<name>A0A914YS97_9BILA</name>
<dbReference type="InterPro" id="IPR018108">
    <property type="entry name" value="MCP_transmembrane"/>
</dbReference>
<keyword evidence="7 11" id="KW-1133">Transmembrane helix</keyword>
<keyword evidence="9 10" id="KW-0472">Membrane</keyword>
<dbReference type="Proteomes" id="UP000887577">
    <property type="component" value="Unplaced"/>
</dbReference>
<evidence type="ECO:0000256" key="11">
    <source>
        <dbReference type="SAM" id="Phobius"/>
    </source>
</evidence>
<comment type="similarity">
    <text evidence="2">Belongs to the mitochondrial carrier (TC 2.A.29) family.</text>
</comment>
<evidence type="ECO:0000256" key="1">
    <source>
        <dbReference type="ARBA" id="ARBA00004448"/>
    </source>
</evidence>
<dbReference type="PROSITE" id="PS50920">
    <property type="entry name" value="SOLCAR"/>
    <property type="match status" value="1"/>
</dbReference>
<keyword evidence="4 10" id="KW-0812">Transmembrane</keyword>
<evidence type="ECO:0000256" key="7">
    <source>
        <dbReference type="ARBA" id="ARBA00022989"/>
    </source>
</evidence>
<evidence type="ECO:0000256" key="2">
    <source>
        <dbReference type="ARBA" id="ARBA00006375"/>
    </source>
</evidence>
<keyword evidence="12" id="KW-1185">Reference proteome</keyword>
<dbReference type="GO" id="GO:1990547">
    <property type="term" value="P:mitochondrial phosphate ion transmembrane transport"/>
    <property type="evidence" value="ECO:0007669"/>
    <property type="project" value="InterPro"/>
</dbReference>
<keyword evidence="8" id="KW-0496">Mitochondrion</keyword>
<dbReference type="GO" id="GO:0005743">
    <property type="term" value="C:mitochondrial inner membrane"/>
    <property type="evidence" value="ECO:0007669"/>
    <property type="project" value="UniProtKB-SubCell"/>
</dbReference>
<evidence type="ECO:0000313" key="12">
    <source>
        <dbReference type="Proteomes" id="UP000887577"/>
    </source>
</evidence>
<dbReference type="AlphaFoldDB" id="A0A914YS97"/>
<evidence type="ECO:0000256" key="4">
    <source>
        <dbReference type="ARBA" id="ARBA00022692"/>
    </source>
</evidence>
<keyword evidence="5" id="KW-0677">Repeat</keyword>
<evidence type="ECO:0000256" key="6">
    <source>
        <dbReference type="ARBA" id="ARBA00022792"/>
    </source>
</evidence>
<organism evidence="12 13">
    <name type="scientific">Panagrolaimus superbus</name>
    <dbReference type="NCBI Taxonomy" id="310955"/>
    <lineage>
        <taxon>Eukaryota</taxon>
        <taxon>Metazoa</taxon>
        <taxon>Ecdysozoa</taxon>
        <taxon>Nematoda</taxon>
        <taxon>Chromadorea</taxon>
        <taxon>Rhabditida</taxon>
        <taxon>Tylenchina</taxon>
        <taxon>Panagrolaimomorpha</taxon>
        <taxon>Panagrolaimoidea</taxon>
        <taxon>Panagrolaimidae</taxon>
        <taxon>Panagrolaimus</taxon>
    </lineage>
</organism>
<evidence type="ECO:0000256" key="8">
    <source>
        <dbReference type="ARBA" id="ARBA00023128"/>
    </source>
</evidence>
<evidence type="ECO:0000313" key="13">
    <source>
        <dbReference type="WBParaSite" id="PSU_v2.g20270.t1"/>
    </source>
</evidence>
<feature type="transmembrane region" description="Helical" evidence="11">
    <location>
        <begin position="37"/>
        <end position="59"/>
    </location>
</feature>
<evidence type="ECO:0000256" key="3">
    <source>
        <dbReference type="ARBA" id="ARBA00022448"/>
    </source>
</evidence>